<gene>
    <name evidence="2" type="ORF">GCM10010841_06680</name>
</gene>
<comment type="caution">
    <text evidence="2">The sequence shown here is derived from an EMBL/GenBank/DDBJ whole genome shotgun (WGS) entry which is preliminary data.</text>
</comment>
<keyword evidence="3" id="KW-1185">Reference proteome</keyword>
<dbReference type="InterPro" id="IPR011991">
    <property type="entry name" value="ArsR-like_HTH"/>
</dbReference>
<evidence type="ECO:0000256" key="1">
    <source>
        <dbReference type="SAM" id="MobiDB-lite"/>
    </source>
</evidence>
<dbReference type="SUPFAM" id="SSF46785">
    <property type="entry name" value="Winged helix' DNA-binding domain"/>
    <property type="match status" value="1"/>
</dbReference>
<reference evidence="3" key="1">
    <citation type="journal article" date="2019" name="Int. J. Syst. Evol. Microbiol.">
        <title>The Global Catalogue of Microorganisms (GCM) 10K type strain sequencing project: providing services to taxonomists for standard genome sequencing and annotation.</title>
        <authorList>
            <consortium name="The Broad Institute Genomics Platform"/>
            <consortium name="The Broad Institute Genome Sequencing Center for Infectious Disease"/>
            <person name="Wu L."/>
            <person name="Ma J."/>
        </authorList>
    </citation>
    <scope>NUCLEOTIDE SEQUENCE [LARGE SCALE GENOMIC DNA]</scope>
    <source>
        <strain evidence="3">JCM 15443</strain>
    </source>
</reference>
<sequence length="246" mass="26089">MSASSASGQFGGRAARTAARPGLLPTSGVAPAAVPAGTQAAPERTKVRLLEVVKRHGPQTAQDLAGRLGVSIPAARRHLGDLLDQGLIRSRTERPGGRGRPQHVFELTEQGEAAFPKTYSGLCVDVLRHVEGLFGEGAVLKVLDARNVEIAQRLKAELPAGLPLAERVERLAGILNEMGFDAVVEPDGATGGWVLTQRNCPNLTVARQYAQLCASELTLYGEVLDVPVTRETRIACGQGACRYRIG</sequence>
<protein>
    <submittedName>
        <fullName evidence="2">Transcriptional regulator</fullName>
    </submittedName>
</protein>
<accession>A0ABQ2GL61</accession>
<evidence type="ECO:0000313" key="3">
    <source>
        <dbReference type="Proteomes" id="UP000661918"/>
    </source>
</evidence>
<dbReference type="InterPro" id="IPR036390">
    <property type="entry name" value="WH_DNA-bd_sf"/>
</dbReference>
<dbReference type="Pfam" id="PF13412">
    <property type="entry name" value="HTH_24"/>
    <property type="match status" value="1"/>
</dbReference>
<dbReference type="RefSeq" id="WP_188901328.1">
    <property type="nucleotide sequence ID" value="NZ_BMOM01000003.1"/>
</dbReference>
<organism evidence="2 3">
    <name type="scientific">Deinococcus aerophilus</name>
    <dbReference type="NCBI Taxonomy" id="522488"/>
    <lineage>
        <taxon>Bacteria</taxon>
        <taxon>Thermotogati</taxon>
        <taxon>Deinococcota</taxon>
        <taxon>Deinococci</taxon>
        <taxon>Deinococcales</taxon>
        <taxon>Deinococcaceae</taxon>
        <taxon>Deinococcus</taxon>
    </lineage>
</organism>
<dbReference type="Gene3D" id="1.10.10.10">
    <property type="entry name" value="Winged helix-like DNA-binding domain superfamily/Winged helix DNA-binding domain"/>
    <property type="match status" value="1"/>
</dbReference>
<name>A0ABQ2GL61_9DEIO</name>
<dbReference type="Proteomes" id="UP000661918">
    <property type="component" value="Unassembled WGS sequence"/>
</dbReference>
<proteinExistence type="predicted"/>
<evidence type="ECO:0000313" key="2">
    <source>
        <dbReference type="EMBL" id="GGM00785.1"/>
    </source>
</evidence>
<dbReference type="CDD" id="cd00090">
    <property type="entry name" value="HTH_ARSR"/>
    <property type="match status" value="1"/>
</dbReference>
<feature type="region of interest" description="Disordered" evidence="1">
    <location>
        <begin position="21"/>
        <end position="41"/>
    </location>
</feature>
<dbReference type="EMBL" id="BMOM01000003">
    <property type="protein sequence ID" value="GGM00785.1"/>
    <property type="molecule type" value="Genomic_DNA"/>
</dbReference>
<dbReference type="InterPro" id="IPR036388">
    <property type="entry name" value="WH-like_DNA-bd_sf"/>
</dbReference>